<organism evidence="1">
    <name type="scientific">Myoviridae sp. ctCo31</name>
    <dbReference type="NCBI Taxonomy" id="2825053"/>
    <lineage>
        <taxon>Viruses</taxon>
        <taxon>Duplodnaviria</taxon>
        <taxon>Heunggongvirae</taxon>
        <taxon>Uroviricota</taxon>
        <taxon>Caudoviricetes</taxon>
    </lineage>
</organism>
<reference evidence="1" key="1">
    <citation type="journal article" date="2021" name="Proc. Natl. Acad. Sci. U.S.A.">
        <title>A Catalog of Tens of Thousands of Viruses from Human Metagenomes Reveals Hidden Associations with Chronic Diseases.</title>
        <authorList>
            <person name="Tisza M.J."/>
            <person name="Buck C.B."/>
        </authorList>
    </citation>
    <scope>NUCLEOTIDE SEQUENCE</scope>
    <source>
        <strain evidence="1">CtCo31</strain>
    </source>
</reference>
<dbReference type="EMBL" id="BK016109">
    <property type="protein sequence ID" value="DAF95504.1"/>
    <property type="molecule type" value="Genomic_DNA"/>
</dbReference>
<name>A0A8S5ULZ8_9CAUD</name>
<protein>
    <submittedName>
        <fullName evidence="1">Uncharacterized protein</fullName>
    </submittedName>
</protein>
<proteinExistence type="predicted"/>
<accession>A0A8S5ULZ8</accession>
<sequence length="45" mass="5532">MLEVLFLNRHLVLLLLQVSDLTKHRTRCFSHSEHSQTIQFRLRWK</sequence>
<evidence type="ECO:0000313" key="1">
    <source>
        <dbReference type="EMBL" id="DAF95504.1"/>
    </source>
</evidence>